<comment type="similarity">
    <text evidence="1">Belongs to the RAD52 family.</text>
</comment>
<dbReference type="OrthoDB" id="206565at2759"/>
<dbReference type="Gene3D" id="3.30.390.80">
    <property type="entry name" value="DNA repair protein Rad52/59/22"/>
    <property type="match status" value="1"/>
</dbReference>
<evidence type="ECO:0000256" key="4">
    <source>
        <dbReference type="ARBA" id="ARBA00023204"/>
    </source>
</evidence>
<dbReference type="GO" id="GO:0000724">
    <property type="term" value="P:double-strand break repair via homologous recombination"/>
    <property type="evidence" value="ECO:0007669"/>
    <property type="project" value="TreeGrafter"/>
</dbReference>
<reference evidence="5 6" key="1">
    <citation type="journal article" date="2018" name="PLoS ONE">
        <title>The draft genome of Kipferlia bialata reveals reductive genome evolution in fornicate parasites.</title>
        <authorList>
            <person name="Tanifuji G."/>
            <person name="Takabayashi S."/>
            <person name="Kume K."/>
            <person name="Takagi M."/>
            <person name="Nakayama T."/>
            <person name="Kamikawa R."/>
            <person name="Inagaki Y."/>
            <person name="Hashimoto T."/>
        </authorList>
    </citation>
    <scope>NUCLEOTIDE SEQUENCE [LARGE SCALE GENOMIC DNA]</scope>
    <source>
        <strain evidence="5">NY0173</strain>
    </source>
</reference>
<dbReference type="Proteomes" id="UP000265618">
    <property type="component" value="Unassembled WGS sequence"/>
</dbReference>
<keyword evidence="2" id="KW-0227">DNA damage</keyword>
<protein>
    <submittedName>
        <fullName evidence="5">DNA repair protein Rad52/59/22</fullName>
    </submittedName>
</protein>
<dbReference type="EMBL" id="BDIP01000535">
    <property type="protein sequence ID" value="GIQ81925.1"/>
    <property type="molecule type" value="Genomic_DNA"/>
</dbReference>
<dbReference type="InterPro" id="IPR007232">
    <property type="entry name" value="Rad52_Rad59_Rad22"/>
</dbReference>
<keyword evidence="6" id="KW-1185">Reference proteome</keyword>
<dbReference type="GO" id="GO:0005634">
    <property type="term" value="C:nucleus"/>
    <property type="evidence" value="ECO:0007669"/>
    <property type="project" value="TreeGrafter"/>
</dbReference>
<sequence>MSPPYGQREIDPVRREISNHVLSRRLGANILEQRPGPGRQQVSYLPGWKAISIANQAFGYDGWSDEIVSLEQMVVPLRGETCMCKHLLAALLCRSLRPPSVVPAAECTALLDSLLPCRTDEGCIQGLD</sequence>
<dbReference type="GO" id="GO:0006312">
    <property type="term" value="P:mitotic recombination"/>
    <property type="evidence" value="ECO:0007669"/>
    <property type="project" value="TreeGrafter"/>
</dbReference>
<accession>A0A9K3CTQ5</accession>
<keyword evidence="4" id="KW-0234">DNA repair</keyword>
<dbReference type="InterPro" id="IPR041247">
    <property type="entry name" value="Rad52_fam"/>
</dbReference>
<keyword evidence="3" id="KW-0233">DNA recombination</keyword>
<organism evidence="5 6">
    <name type="scientific">Kipferlia bialata</name>
    <dbReference type="NCBI Taxonomy" id="797122"/>
    <lineage>
        <taxon>Eukaryota</taxon>
        <taxon>Metamonada</taxon>
        <taxon>Carpediemonas-like organisms</taxon>
        <taxon>Kipferlia</taxon>
    </lineage>
</organism>
<evidence type="ECO:0000256" key="3">
    <source>
        <dbReference type="ARBA" id="ARBA00023172"/>
    </source>
</evidence>
<comment type="caution">
    <text evidence="5">The sequence shown here is derived from an EMBL/GenBank/DDBJ whole genome shotgun (WGS) entry which is preliminary data.</text>
</comment>
<dbReference type="GO" id="GO:0045002">
    <property type="term" value="P:double-strand break repair via single-strand annealing"/>
    <property type="evidence" value="ECO:0007669"/>
    <property type="project" value="TreeGrafter"/>
</dbReference>
<dbReference type="PANTHER" id="PTHR12132:SF1">
    <property type="entry name" value="DNA REPAIR PROTEIN RAD52 HOMOLOG"/>
    <property type="match status" value="1"/>
</dbReference>
<dbReference type="SUPFAM" id="SSF54768">
    <property type="entry name" value="dsRNA-binding domain-like"/>
    <property type="match status" value="1"/>
</dbReference>
<proteinExistence type="inferred from homology"/>
<dbReference type="InterPro" id="IPR042525">
    <property type="entry name" value="Rad52_Rad59_Rad22_sf"/>
</dbReference>
<name>A0A9K3CTQ5_9EUKA</name>
<dbReference type="AlphaFoldDB" id="A0A9K3CTQ5"/>
<dbReference type="PANTHER" id="PTHR12132">
    <property type="entry name" value="DNA REPAIR AND RECOMBINATION PROTEIN RAD52, RAD59"/>
    <property type="match status" value="1"/>
</dbReference>
<evidence type="ECO:0000256" key="1">
    <source>
        <dbReference type="ARBA" id="ARBA00006638"/>
    </source>
</evidence>
<gene>
    <name evidence="5" type="ORF">KIPB_002969</name>
</gene>
<dbReference type="Pfam" id="PF04098">
    <property type="entry name" value="Rad52_Rad22"/>
    <property type="match status" value="1"/>
</dbReference>
<evidence type="ECO:0000313" key="6">
    <source>
        <dbReference type="Proteomes" id="UP000265618"/>
    </source>
</evidence>
<evidence type="ECO:0000256" key="2">
    <source>
        <dbReference type="ARBA" id="ARBA00022763"/>
    </source>
</evidence>
<evidence type="ECO:0000313" key="5">
    <source>
        <dbReference type="EMBL" id="GIQ81925.1"/>
    </source>
</evidence>